<evidence type="ECO:0000313" key="2">
    <source>
        <dbReference type="EMBL" id="KND87694.1"/>
    </source>
</evidence>
<keyword evidence="3" id="KW-1185">Reference proteome</keyword>
<accession>A0A0L0N102</accession>
<dbReference type="Proteomes" id="UP000036947">
    <property type="component" value="Unassembled WGS sequence"/>
</dbReference>
<dbReference type="AlphaFoldDB" id="A0A0L0N102"/>
<dbReference type="OrthoDB" id="3549294at2759"/>
<reference evidence="2 3" key="1">
    <citation type="journal article" date="2015" name="BMC Genomics">
        <title>The genome of the truffle-parasite Tolypocladium ophioglossoides and the evolution of antifungal peptaibiotics.</title>
        <authorList>
            <person name="Quandt C.A."/>
            <person name="Bushley K.E."/>
            <person name="Spatafora J.W."/>
        </authorList>
    </citation>
    <scope>NUCLEOTIDE SEQUENCE [LARGE SCALE GENOMIC DNA]</scope>
    <source>
        <strain evidence="2 3">CBS 100239</strain>
    </source>
</reference>
<organism evidence="2 3">
    <name type="scientific">Tolypocladium ophioglossoides (strain CBS 100239)</name>
    <name type="common">Snaketongue truffleclub</name>
    <name type="synonym">Elaphocordyceps ophioglossoides</name>
    <dbReference type="NCBI Taxonomy" id="1163406"/>
    <lineage>
        <taxon>Eukaryota</taxon>
        <taxon>Fungi</taxon>
        <taxon>Dikarya</taxon>
        <taxon>Ascomycota</taxon>
        <taxon>Pezizomycotina</taxon>
        <taxon>Sordariomycetes</taxon>
        <taxon>Hypocreomycetidae</taxon>
        <taxon>Hypocreales</taxon>
        <taxon>Ophiocordycipitaceae</taxon>
        <taxon>Tolypocladium</taxon>
    </lineage>
</organism>
<evidence type="ECO:0000256" key="1">
    <source>
        <dbReference type="SAM" id="MobiDB-lite"/>
    </source>
</evidence>
<name>A0A0L0N102_TOLOC</name>
<gene>
    <name evidence="2" type="ORF">TOPH_07703</name>
</gene>
<sequence length="294" mass="32823">MSCFRIFLDCGALHLDYASYHGVHDQNLAAFAAALLCQHATASRRRFAGLFHNSPAGHDRSLSPNRTPRPREVTAVSWIGCSQEMQYSWNDLALEQQLYRTGPSMKQARLRVCVKCGDNTAFGRSAIDSFIAGEHHTKPPLVPFAPFGSIAIKDCVLEAQMHTLCPGHHGLRYAGWAWNCRNNTRVAQDPSGGSFTPSSKADDVSASDIVVHYDKLDRDRDCSESITRNMFKWLREADGLPVAERDIRNQEWVDEGWSSEGESVAPEGDGRSTTDRRHVGPWICRGITMRCNMI</sequence>
<dbReference type="STRING" id="1163406.A0A0L0N102"/>
<dbReference type="EMBL" id="LFRF01000033">
    <property type="protein sequence ID" value="KND87694.1"/>
    <property type="molecule type" value="Genomic_DNA"/>
</dbReference>
<feature type="region of interest" description="Disordered" evidence="1">
    <location>
        <begin position="253"/>
        <end position="274"/>
    </location>
</feature>
<protein>
    <submittedName>
        <fullName evidence="2">Uncharacterized protein</fullName>
    </submittedName>
</protein>
<comment type="caution">
    <text evidence="2">The sequence shown here is derived from an EMBL/GenBank/DDBJ whole genome shotgun (WGS) entry which is preliminary data.</text>
</comment>
<evidence type="ECO:0000313" key="3">
    <source>
        <dbReference type="Proteomes" id="UP000036947"/>
    </source>
</evidence>
<proteinExistence type="predicted"/>